<evidence type="ECO:0000256" key="10">
    <source>
        <dbReference type="ARBA" id="ARBA00023136"/>
    </source>
</evidence>
<evidence type="ECO:0000256" key="7">
    <source>
        <dbReference type="ARBA" id="ARBA00022777"/>
    </source>
</evidence>
<keyword evidence="6 11" id="KW-0547">Nucleotide-binding</keyword>
<feature type="domain" description="Protein kinase" evidence="14">
    <location>
        <begin position="191"/>
        <end position="468"/>
    </location>
</feature>
<reference evidence="15" key="1">
    <citation type="submission" date="2020-07" db="EMBL/GenBank/DDBJ databases">
        <title>Genome sequence and genetic diversity analysis of an under-domesticated orphan crop, white fonio (Digitaria exilis).</title>
        <authorList>
            <person name="Bennetzen J.L."/>
            <person name="Chen S."/>
            <person name="Ma X."/>
            <person name="Wang X."/>
            <person name="Yssel A.E.J."/>
            <person name="Chaluvadi S.R."/>
            <person name="Johnson M."/>
            <person name="Gangashetty P."/>
            <person name="Hamidou F."/>
            <person name="Sanogo M.D."/>
            <person name="Zwaenepoel A."/>
            <person name="Wallace J."/>
            <person name="Van De Peer Y."/>
            <person name="Van Deynze A."/>
        </authorList>
    </citation>
    <scope>NUCLEOTIDE SEQUENCE</scope>
    <source>
        <tissue evidence="15">Leaves</tissue>
    </source>
</reference>
<dbReference type="PROSITE" id="PS50011">
    <property type="entry name" value="PROTEIN_KINASE_DOM"/>
    <property type="match status" value="1"/>
</dbReference>
<dbReference type="InterPro" id="IPR017441">
    <property type="entry name" value="Protein_kinase_ATP_BS"/>
</dbReference>
<dbReference type="FunFam" id="3.30.200.20:FF:000043">
    <property type="entry name" value="Wall-associated receptor kinase 2"/>
    <property type="match status" value="1"/>
</dbReference>
<accession>A0A835BCY0</accession>
<dbReference type="Pfam" id="PF07714">
    <property type="entry name" value="PK_Tyr_Ser-Thr"/>
    <property type="match status" value="1"/>
</dbReference>
<protein>
    <recommendedName>
        <fullName evidence="14">Protein kinase domain-containing protein</fullName>
    </recommendedName>
</protein>
<dbReference type="InterPro" id="IPR045274">
    <property type="entry name" value="WAK-like"/>
</dbReference>
<dbReference type="InterPro" id="IPR000719">
    <property type="entry name" value="Prot_kinase_dom"/>
</dbReference>
<keyword evidence="7" id="KW-0418">Kinase</keyword>
<dbReference type="GO" id="GO:0007166">
    <property type="term" value="P:cell surface receptor signaling pathway"/>
    <property type="evidence" value="ECO:0007669"/>
    <property type="project" value="InterPro"/>
</dbReference>
<feature type="transmembrane region" description="Helical" evidence="13">
    <location>
        <begin position="118"/>
        <end position="139"/>
    </location>
</feature>
<comment type="caution">
    <text evidence="15">The sequence shown here is derived from an EMBL/GenBank/DDBJ whole genome shotgun (WGS) entry which is preliminary data.</text>
</comment>
<feature type="binding site" evidence="11">
    <location>
        <position position="220"/>
    </location>
    <ligand>
        <name>ATP</name>
        <dbReference type="ChEBI" id="CHEBI:30616"/>
    </ligand>
</feature>
<dbReference type="OrthoDB" id="665377at2759"/>
<dbReference type="GO" id="GO:0005886">
    <property type="term" value="C:plasma membrane"/>
    <property type="evidence" value="ECO:0007669"/>
    <property type="project" value="TreeGrafter"/>
</dbReference>
<dbReference type="Proteomes" id="UP000636709">
    <property type="component" value="Unassembled WGS sequence"/>
</dbReference>
<keyword evidence="3" id="KW-0808">Transferase</keyword>
<evidence type="ECO:0000259" key="14">
    <source>
        <dbReference type="PROSITE" id="PS50011"/>
    </source>
</evidence>
<dbReference type="PANTHER" id="PTHR27005">
    <property type="entry name" value="WALL-ASSOCIATED RECEPTOR KINASE-LIKE 21"/>
    <property type="match status" value="1"/>
</dbReference>
<evidence type="ECO:0000256" key="1">
    <source>
        <dbReference type="ARBA" id="ARBA00004479"/>
    </source>
</evidence>
<dbReference type="FunFam" id="1.10.510.10:FF:000084">
    <property type="entry name" value="Wall-associated receptor kinase 2"/>
    <property type="match status" value="1"/>
</dbReference>
<keyword evidence="8 11" id="KW-0067">ATP-binding</keyword>
<evidence type="ECO:0000256" key="2">
    <source>
        <dbReference type="ARBA" id="ARBA00022527"/>
    </source>
</evidence>
<evidence type="ECO:0000313" key="16">
    <source>
        <dbReference type="Proteomes" id="UP000636709"/>
    </source>
</evidence>
<gene>
    <name evidence="15" type="ORF">HU200_038251</name>
</gene>
<evidence type="ECO:0000256" key="6">
    <source>
        <dbReference type="ARBA" id="ARBA00022741"/>
    </source>
</evidence>
<dbReference type="InterPro" id="IPR011009">
    <property type="entry name" value="Kinase-like_dom_sf"/>
</dbReference>
<keyword evidence="9 13" id="KW-1133">Transmembrane helix</keyword>
<organism evidence="15 16">
    <name type="scientific">Digitaria exilis</name>
    <dbReference type="NCBI Taxonomy" id="1010633"/>
    <lineage>
        <taxon>Eukaryota</taxon>
        <taxon>Viridiplantae</taxon>
        <taxon>Streptophyta</taxon>
        <taxon>Embryophyta</taxon>
        <taxon>Tracheophyta</taxon>
        <taxon>Spermatophyta</taxon>
        <taxon>Magnoliopsida</taxon>
        <taxon>Liliopsida</taxon>
        <taxon>Poales</taxon>
        <taxon>Poaceae</taxon>
        <taxon>PACMAD clade</taxon>
        <taxon>Panicoideae</taxon>
        <taxon>Panicodae</taxon>
        <taxon>Paniceae</taxon>
        <taxon>Anthephorinae</taxon>
        <taxon>Digitaria</taxon>
    </lineage>
</organism>
<dbReference type="InterPro" id="IPR001245">
    <property type="entry name" value="Ser-Thr/Tyr_kinase_cat_dom"/>
</dbReference>
<dbReference type="EMBL" id="JACEFO010001905">
    <property type="protein sequence ID" value="KAF8694505.1"/>
    <property type="molecule type" value="Genomic_DNA"/>
</dbReference>
<dbReference type="GO" id="GO:0005524">
    <property type="term" value="F:ATP binding"/>
    <property type="evidence" value="ECO:0007669"/>
    <property type="project" value="UniProtKB-UniRule"/>
</dbReference>
<comment type="similarity">
    <text evidence="12">Belongs to the protein kinase superfamily.</text>
</comment>
<evidence type="ECO:0000256" key="3">
    <source>
        <dbReference type="ARBA" id="ARBA00022679"/>
    </source>
</evidence>
<comment type="subcellular location">
    <subcellularLocation>
        <location evidence="1">Membrane</location>
        <topology evidence="1">Single-pass type I membrane protein</topology>
    </subcellularLocation>
</comment>
<evidence type="ECO:0000256" key="12">
    <source>
        <dbReference type="RuleBase" id="RU000304"/>
    </source>
</evidence>
<dbReference type="SMART" id="SM00220">
    <property type="entry name" value="S_TKc"/>
    <property type="match status" value="1"/>
</dbReference>
<proteinExistence type="inferred from homology"/>
<evidence type="ECO:0000313" key="15">
    <source>
        <dbReference type="EMBL" id="KAF8694505.1"/>
    </source>
</evidence>
<dbReference type="PROSITE" id="PS00107">
    <property type="entry name" value="PROTEIN_KINASE_ATP"/>
    <property type="match status" value="1"/>
</dbReference>
<dbReference type="CDD" id="cd14066">
    <property type="entry name" value="STKc_IRAK"/>
    <property type="match status" value="1"/>
</dbReference>
<dbReference type="AlphaFoldDB" id="A0A835BCY0"/>
<keyword evidence="4 13" id="KW-0812">Transmembrane</keyword>
<keyword evidence="2 12" id="KW-0723">Serine/threonine-protein kinase</keyword>
<dbReference type="Gene3D" id="1.10.510.10">
    <property type="entry name" value="Transferase(Phosphotransferase) domain 1"/>
    <property type="match status" value="1"/>
</dbReference>
<dbReference type="PROSITE" id="PS00108">
    <property type="entry name" value="PROTEIN_KINASE_ST"/>
    <property type="match status" value="1"/>
</dbReference>
<evidence type="ECO:0000256" key="5">
    <source>
        <dbReference type="ARBA" id="ARBA00022729"/>
    </source>
</evidence>
<evidence type="ECO:0000256" key="13">
    <source>
        <dbReference type="SAM" id="Phobius"/>
    </source>
</evidence>
<dbReference type="GO" id="GO:0004674">
    <property type="term" value="F:protein serine/threonine kinase activity"/>
    <property type="evidence" value="ECO:0007669"/>
    <property type="project" value="UniProtKB-KW"/>
</dbReference>
<sequence length="482" mass="53546">MCGNVSSPAYPFGFSATGCFISGFNLSCGDRGRNNTPMRLLMGDGATGVFHHNATTWTWNLWTAPLEVTWDRGTVQDKISSHCFCIDVESPFSGGDTSWCSTGYYGAPYLSGCQGQIIGLKVGSGVSLLVLALGTIFLVHEIKAHGKKRIRQIFFKQNHVQLLIQLVHQRANIGEGMIIKLEELEMATNNFDESCELGRGAHGTVYRGILSSQHIVAIKKSKIVIQKEMNEFINEISILSQLNHRNIVKLIGCCLEMEVPLLIYEFISNGTLYKHLHVRFPVSLSWKHRLRIAVEIARALTYLHSFVSTPIIHRDIKSTNILLDDNLTVKLSDFGASRCIPVDQEGIHTTVQGTSGYLDPMYHNTGHLTKKSDVYSFGVLLIELLTRKKPVSYKSRQGFSLAKHFVSLISEGNLAEILDPQVAKEGDGEVIDVALLAATCVKYRSDERPEMKEVELLLENIQASKEFYSDVTDGDISSEGTM</sequence>
<dbReference type="PANTHER" id="PTHR27005:SF215">
    <property type="entry name" value="OS09G0562600 PROTEIN"/>
    <property type="match status" value="1"/>
</dbReference>
<evidence type="ECO:0000256" key="4">
    <source>
        <dbReference type="ARBA" id="ARBA00022692"/>
    </source>
</evidence>
<evidence type="ECO:0000256" key="8">
    <source>
        <dbReference type="ARBA" id="ARBA00022840"/>
    </source>
</evidence>
<evidence type="ECO:0000256" key="9">
    <source>
        <dbReference type="ARBA" id="ARBA00022989"/>
    </source>
</evidence>
<dbReference type="SUPFAM" id="SSF56112">
    <property type="entry name" value="Protein kinase-like (PK-like)"/>
    <property type="match status" value="1"/>
</dbReference>
<keyword evidence="16" id="KW-1185">Reference proteome</keyword>
<keyword evidence="10 13" id="KW-0472">Membrane</keyword>
<dbReference type="Gene3D" id="3.30.200.20">
    <property type="entry name" value="Phosphorylase Kinase, domain 1"/>
    <property type="match status" value="1"/>
</dbReference>
<dbReference type="InterPro" id="IPR008271">
    <property type="entry name" value="Ser/Thr_kinase_AS"/>
</dbReference>
<evidence type="ECO:0000256" key="11">
    <source>
        <dbReference type="PROSITE-ProRule" id="PRU10141"/>
    </source>
</evidence>
<keyword evidence="5" id="KW-0732">Signal</keyword>
<name>A0A835BCY0_9POAL</name>